<evidence type="ECO:0000313" key="2">
    <source>
        <dbReference type="Proteomes" id="UP001189429"/>
    </source>
</evidence>
<proteinExistence type="predicted"/>
<evidence type="ECO:0000313" key="1">
    <source>
        <dbReference type="EMBL" id="CAK0861219.1"/>
    </source>
</evidence>
<reference evidence="1" key="1">
    <citation type="submission" date="2023-10" db="EMBL/GenBank/DDBJ databases">
        <authorList>
            <person name="Chen Y."/>
            <person name="Shah S."/>
            <person name="Dougan E. K."/>
            <person name="Thang M."/>
            <person name="Chan C."/>
        </authorList>
    </citation>
    <scope>NUCLEOTIDE SEQUENCE [LARGE SCALE GENOMIC DNA]</scope>
</reference>
<dbReference type="Proteomes" id="UP001189429">
    <property type="component" value="Unassembled WGS sequence"/>
</dbReference>
<name>A0ABN9UMS7_9DINO</name>
<accession>A0ABN9UMS7</accession>
<organism evidence="1 2">
    <name type="scientific">Prorocentrum cordatum</name>
    <dbReference type="NCBI Taxonomy" id="2364126"/>
    <lineage>
        <taxon>Eukaryota</taxon>
        <taxon>Sar</taxon>
        <taxon>Alveolata</taxon>
        <taxon>Dinophyceae</taxon>
        <taxon>Prorocentrales</taxon>
        <taxon>Prorocentraceae</taxon>
        <taxon>Prorocentrum</taxon>
    </lineage>
</organism>
<sequence>MHARARVLRHAAKGPRLERPVAAAADAAEDTEADNKFIVLRAEAPVFLGAGSWEPIRDPAVCDAGLRCACGALVYSSLAGDPPCVAKSGVRHIECDRVVIHQKSVCEGFRKCAEENPRNTSASWVGRLVDSESEEVYTDNHEFALAALPGGGFIFPCADPGGNSFGASFDVQATSEDEAAISGLIRARELELQTWSARPPVRAMRARSRPFVRRRAKLEQQAASFALGNRSYGTGAQAFWRGLRVRDHSHSCGGASR</sequence>
<protein>
    <submittedName>
        <fullName evidence="1">Uncharacterized protein</fullName>
    </submittedName>
</protein>
<gene>
    <name evidence="1" type="ORF">PCOR1329_LOCUS49975</name>
</gene>
<dbReference type="EMBL" id="CAUYUJ010016053">
    <property type="protein sequence ID" value="CAK0861219.1"/>
    <property type="molecule type" value="Genomic_DNA"/>
</dbReference>
<comment type="caution">
    <text evidence="1">The sequence shown here is derived from an EMBL/GenBank/DDBJ whole genome shotgun (WGS) entry which is preliminary data.</text>
</comment>
<keyword evidence="2" id="KW-1185">Reference proteome</keyword>